<dbReference type="Proteomes" id="UP000037175">
    <property type="component" value="Unassembled WGS sequence"/>
</dbReference>
<name>A0A0L6W0L4_9FIRM</name>
<accession>A0A0L6W0L4</accession>
<proteinExistence type="predicted"/>
<reference evidence="2" key="1">
    <citation type="submission" date="2015-07" db="EMBL/GenBank/DDBJ databases">
        <title>Complete Genome of Thermincola ferriacetica strain Z-0001T.</title>
        <authorList>
            <person name="Lusk B."/>
            <person name="Badalamenti J.P."/>
            <person name="Parameswaran P."/>
            <person name="Bond D.R."/>
            <person name="Torres C.I."/>
        </authorList>
    </citation>
    <scope>NUCLEOTIDE SEQUENCE [LARGE SCALE GENOMIC DNA]</scope>
    <source>
        <strain evidence="2">Z-0001</strain>
    </source>
</reference>
<evidence type="ECO:0000313" key="2">
    <source>
        <dbReference type="Proteomes" id="UP000037175"/>
    </source>
</evidence>
<evidence type="ECO:0000313" key="1">
    <source>
        <dbReference type="EMBL" id="KNZ69127.1"/>
    </source>
</evidence>
<gene>
    <name evidence="1" type="ORF">Tfer_2231</name>
</gene>
<keyword evidence="2" id="KW-1185">Reference proteome</keyword>
<comment type="caution">
    <text evidence="1">The sequence shown here is derived from an EMBL/GenBank/DDBJ whole genome shotgun (WGS) entry which is preliminary data.</text>
</comment>
<keyword evidence="1" id="KW-0378">Hydrolase</keyword>
<dbReference type="EMBL" id="LGTE01000016">
    <property type="protein sequence ID" value="KNZ69127.1"/>
    <property type="molecule type" value="Genomic_DNA"/>
</dbReference>
<protein>
    <submittedName>
        <fullName evidence="1">Hydroxyacylglutathione hydrolase</fullName>
    </submittedName>
</protein>
<organism evidence="1 2">
    <name type="scientific">Thermincola ferriacetica</name>
    <dbReference type="NCBI Taxonomy" id="281456"/>
    <lineage>
        <taxon>Bacteria</taxon>
        <taxon>Bacillati</taxon>
        <taxon>Bacillota</taxon>
        <taxon>Clostridia</taxon>
        <taxon>Eubacteriales</taxon>
        <taxon>Thermincolaceae</taxon>
        <taxon>Thermincola</taxon>
    </lineage>
</organism>
<dbReference type="GO" id="GO:0016787">
    <property type="term" value="F:hydrolase activity"/>
    <property type="evidence" value="ECO:0007669"/>
    <property type="project" value="UniProtKB-KW"/>
</dbReference>
<dbReference type="AlphaFoldDB" id="A0A0L6W0L4"/>
<dbReference type="CDD" id="cd06262">
    <property type="entry name" value="metallo-hydrolase-like_MBL-fold"/>
    <property type="match status" value="1"/>
</dbReference>
<sequence>MRQRLIHSQDAVMLEDPDLNISTYISAPVRQRPADCLINEGDEIETGSLKLKVIGISRACRGNHCREREKV</sequence>